<evidence type="ECO:0000313" key="14">
    <source>
        <dbReference type="EMBL" id="GAO41859.1"/>
    </source>
</evidence>
<dbReference type="EMBL" id="BBWV01000001">
    <property type="protein sequence ID" value="GAO41859.1"/>
    <property type="molecule type" value="Genomic_DNA"/>
</dbReference>
<protein>
    <recommendedName>
        <fullName evidence="12">Phosphoserine aminotransferase</fullName>
        <ecNumber evidence="12">2.6.1.52</ecNumber>
    </recommendedName>
    <alternativeName>
        <fullName evidence="12">Phosphohydroxythreonine aminotransferase</fullName>
        <shortName evidence="12">PSAT</shortName>
    </alternativeName>
</protein>
<feature type="domain" description="Aminotransferase class V" evidence="13">
    <location>
        <begin position="17"/>
        <end position="356"/>
    </location>
</feature>
<feature type="binding site" evidence="12">
    <location>
        <begin position="247"/>
        <end position="248"/>
    </location>
    <ligand>
        <name>pyridoxal 5'-phosphate</name>
        <dbReference type="ChEBI" id="CHEBI:597326"/>
    </ligand>
</feature>
<evidence type="ECO:0000256" key="3">
    <source>
        <dbReference type="ARBA" id="ARBA00006904"/>
    </source>
</evidence>
<gene>
    <name evidence="12 14" type="primary">serC</name>
    <name evidence="14" type="ORF">FPE01S_01_08740</name>
</gene>
<keyword evidence="8 12" id="KW-0664">Pyridoxine biosynthesis</keyword>
<dbReference type="InterPro" id="IPR000192">
    <property type="entry name" value="Aminotrans_V_dom"/>
</dbReference>
<name>A0A0E9MWA6_9BACT</name>
<dbReference type="PANTHER" id="PTHR43247">
    <property type="entry name" value="PHOSPHOSERINE AMINOTRANSFERASE"/>
    <property type="match status" value="1"/>
</dbReference>
<evidence type="ECO:0000259" key="13">
    <source>
        <dbReference type="Pfam" id="PF00266"/>
    </source>
</evidence>
<evidence type="ECO:0000256" key="1">
    <source>
        <dbReference type="ARBA" id="ARBA00004915"/>
    </source>
</evidence>
<comment type="caution">
    <text evidence="12">Lacks conserved residue(s) required for the propagation of feature annotation.</text>
</comment>
<comment type="catalytic activity">
    <reaction evidence="10 12">
        <text>4-(phosphooxy)-L-threonine + 2-oxoglutarate = (R)-3-hydroxy-2-oxo-4-phosphooxybutanoate + L-glutamate</text>
        <dbReference type="Rhea" id="RHEA:16573"/>
        <dbReference type="ChEBI" id="CHEBI:16810"/>
        <dbReference type="ChEBI" id="CHEBI:29985"/>
        <dbReference type="ChEBI" id="CHEBI:58452"/>
        <dbReference type="ChEBI" id="CHEBI:58538"/>
        <dbReference type="EC" id="2.6.1.52"/>
    </reaction>
</comment>
<evidence type="ECO:0000256" key="6">
    <source>
        <dbReference type="ARBA" id="ARBA00022679"/>
    </source>
</evidence>
<dbReference type="NCBIfam" id="NF003764">
    <property type="entry name" value="PRK05355.1"/>
    <property type="match status" value="1"/>
</dbReference>
<accession>A0A0E9MWA6</accession>
<comment type="function">
    <text evidence="12">Catalyzes the reversible conversion of 3-phosphohydroxypyruvate to phosphoserine and of 3-hydroxy-2-oxo-4-phosphonooxybutanoate to phosphohydroxythreonine.</text>
</comment>
<dbReference type="FunFam" id="3.40.640.10:FF:000010">
    <property type="entry name" value="Phosphoserine aminotransferase"/>
    <property type="match status" value="1"/>
</dbReference>
<evidence type="ECO:0000256" key="5">
    <source>
        <dbReference type="ARBA" id="ARBA00022605"/>
    </source>
</evidence>
<reference evidence="14 15" key="1">
    <citation type="submission" date="2015-04" db="EMBL/GenBank/DDBJ databases">
        <title>Whole genome shotgun sequence of Flavihumibacter petaseus NBRC 106054.</title>
        <authorList>
            <person name="Miyazawa S."/>
            <person name="Hosoyama A."/>
            <person name="Hashimoto M."/>
            <person name="Noguchi M."/>
            <person name="Tsuchikane K."/>
            <person name="Ohji S."/>
            <person name="Yamazoe A."/>
            <person name="Ichikawa N."/>
            <person name="Kimura A."/>
            <person name="Fujita N."/>
        </authorList>
    </citation>
    <scope>NUCLEOTIDE SEQUENCE [LARGE SCALE GENOMIC DNA]</scope>
    <source>
        <strain evidence="14 15">NBRC 106054</strain>
    </source>
</reference>
<comment type="pathway">
    <text evidence="2 12">Amino-acid biosynthesis; L-serine biosynthesis; L-serine from 3-phospho-D-glycerate: step 2/3.</text>
</comment>
<evidence type="ECO:0000256" key="12">
    <source>
        <dbReference type="HAMAP-Rule" id="MF_00160"/>
    </source>
</evidence>
<feature type="binding site" evidence="12">
    <location>
        <position position="205"/>
    </location>
    <ligand>
        <name>pyridoxal 5'-phosphate</name>
        <dbReference type="ChEBI" id="CHEBI:597326"/>
    </ligand>
</feature>
<feature type="binding site" evidence="12">
    <location>
        <position position="163"/>
    </location>
    <ligand>
        <name>pyridoxal 5'-phosphate</name>
        <dbReference type="ChEBI" id="CHEBI:597326"/>
    </ligand>
</feature>
<dbReference type="GO" id="GO:0004648">
    <property type="term" value="F:O-phospho-L-serine:2-oxoglutarate aminotransferase activity"/>
    <property type="evidence" value="ECO:0007669"/>
    <property type="project" value="UniProtKB-UniRule"/>
</dbReference>
<dbReference type="InterPro" id="IPR015424">
    <property type="entry name" value="PyrdxlP-dep_Trfase"/>
</dbReference>
<comment type="pathway">
    <text evidence="1 12">Cofactor biosynthesis; pyridoxine 5'-phosphate biosynthesis; pyridoxine 5'-phosphate from D-erythrose 4-phosphate: step 3/5.</text>
</comment>
<dbReference type="GO" id="GO:0005737">
    <property type="term" value="C:cytoplasm"/>
    <property type="evidence" value="ECO:0007669"/>
    <property type="project" value="UniProtKB-SubCell"/>
</dbReference>
<dbReference type="InterPro" id="IPR015421">
    <property type="entry name" value="PyrdxlP-dep_Trfase_major"/>
</dbReference>
<dbReference type="HAMAP" id="MF_00160">
    <property type="entry name" value="SerC_aminotrans_5"/>
    <property type="match status" value="1"/>
</dbReference>
<feature type="binding site" evidence="12">
    <location>
        <position position="115"/>
    </location>
    <ligand>
        <name>pyridoxal 5'-phosphate</name>
        <dbReference type="ChEBI" id="CHEBI:597326"/>
    </ligand>
</feature>
<evidence type="ECO:0000256" key="7">
    <source>
        <dbReference type="ARBA" id="ARBA00022898"/>
    </source>
</evidence>
<dbReference type="PANTHER" id="PTHR43247:SF1">
    <property type="entry name" value="PHOSPHOSERINE AMINOTRANSFERASE"/>
    <property type="match status" value="1"/>
</dbReference>
<comment type="caution">
    <text evidence="14">The sequence shown here is derived from an EMBL/GenBank/DDBJ whole genome shotgun (WGS) entry which is preliminary data.</text>
</comment>
<dbReference type="FunFam" id="3.90.1150.10:FF:000006">
    <property type="entry name" value="Phosphoserine aminotransferase"/>
    <property type="match status" value="1"/>
</dbReference>
<keyword evidence="7 12" id="KW-0663">Pyridoxal phosphate</keyword>
<evidence type="ECO:0000256" key="2">
    <source>
        <dbReference type="ARBA" id="ARBA00005099"/>
    </source>
</evidence>
<comment type="subunit">
    <text evidence="12">Homodimer.</text>
</comment>
<keyword evidence="15" id="KW-1185">Reference proteome</keyword>
<proteinExistence type="inferred from homology"/>
<dbReference type="Proteomes" id="UP000033121">
    <property type="component" value="Unassembled WGS sequence"/>
</dbReference>
<comment type="similarity">
    <text evidence="3 12">Belongs to the class-V pyridoxal-phosphate-dependent aminotransferase family. SerC subfamily.</text>
</comment>
<sequence>MTNFKEIAASLKFNSVIHNFNAGPSILPREVFQQASEAILDFNNMGLSILEIGHRTDAFQSVMDEAQSLLKELMQLNDSKKVLFLHGGASTQFFQVPMNLLDDNATGAYLDCGTWGIKAIKEAKLFGNVNVVASSKDRNYSYIPRQYTIPDDAAYFHYTTNNTIEGTQVAGIPDTHVPLVADMSSDILSEEMDFNRFSLIYAGAQKNIGAAGVNIVVVDEAILGKVNRKLPTMMDYREHIKNGSMLNTPPVFAVYVCMLTLRWLKKQGGVAGIQKINDQKAGLLYSTLESLPMFRLPVPIEDRSKMNVVFTMPDVETEKEFLSVCKSNGMYGVKGHRSVGGFRISLYNALPLSSVEAITDLIKDFAQKKG</sequence>
<keyword evidence="12" id="KW-0963">Cytoplasm</keyword>
<evidence type="ECO:0000313" key="15">
    <source>
        <dbReference type="Proteomes" id="UP000033121"/>
    </source>
</evidence>
<evidence type="ECO:0000256" key="9">
    <source>
        <dbReference type="ARBA" id="ARBA00023299"/>
    </source>
</evidence>
<keyword evidence="6 12" id="KW-0808">Transferase</keyword>
<dbReference type="UniPathway" id="UPA00135">
    <property type="reaction ID" value="UER00197"/>
</dbReference>
<dbReference type="GO" id="GO:0008615">
    <property type="term" value="P:pyridoxine biosynthetic process"/>
    <property type="evidence" value="ECO:0007669"/>
    <property type="project" value="UniProtKB-UniRule"/>
</dbReference>
<feature type="binding site" evidence="12">
    <location>
        <position position="55"/>
    </location>
    <ligand>
        <name>L-glutamate</name>
        <dbReference type="ChEBI" id="CHEBI:29985"/>
    </ligand>
</feature>
<dbReference type="STRING" id="1220578.FPE01S_01_08740"/>
<evidence type="ECO:0000256" key="11">
    <source>
        <dbReference type="ARBA" id="ARBA00049007"/>
    </source>
</evidence>
<dbReference type="InterPro" id="IPR022278">
    <property type="entry name" value="Pser_aminoTfrase"/>
</dbReference>
<dbReference type="InterPro" id="IPR015422">
    <property type="entry name" value="PyrdxlP-dep_Trfase_small"/>
</dbReference>
<dbReference type="SUPFAM" id="SSF53383">
    <property type="entry name" value="PLP-dependent transferases"/>
    <property type="match status" value="1"/>
</dbReference>
<dbReference type="Pfam" id="PF00266">
    <property type="entry name" value="Aminotran_5"/>
    <property type="match status" value="1"/>
</dbReference>
<dbReference type="GO" id="GO:0006564">
    <property type="term" value="P:L-serine biosynthetic process"/>
    <property type="evidence" value="ECO:0007669"/>
    <property type="project" value="UniProtKB-UniRule"/>
</dbReference>
<evidence type="ECO:0000256" key="10">
    <source>
        <dbReference type="ARBA" id="ARBA00047630"/>
    </source>
</evidence>
<keyword evidence="4 12" id="KW-0032">Aminotransferase</keyword>
<comment type="subcellular location">
    <subcellularLocation>
        <location evidence="12">Cytoplasm</location>
    </subcellularLocation>
</comment>
<organism evidence="14 15">
    <name type="scientific">Flavihumibacter petaseus NBRC 106054</name>
    <dbReference type="NCBI Taxonomy" id="1220578"/>
    <lineage>
        <taxon>Bacteria</taxon>
        <taxon>Pseudomonadati</taxon>
        <taxon>Bacteroidota</taxon>
        <taxon>Chitinophagia</taxon>
        <taxon>Chitinophagales</taxon>
        <taxon>Chitinophagaceae</taxon>
        <taxon>Flavihumibacter</taxon>
    </lineage>
</organism>
<evidence type="ECO:0000256" key="4">
    <source>
        <dbReference type="ARBA" id="ARBA00022576"/>
    </source>
</evidence>
<dbReference type="EC" id="2.6.1.52" evidence="12"/>
<dbReference type="UniPathway" id="UPA00244">
    <property type="reaction ID" value="UER00311"/>
</dbReference>
<dbReference type="AlphaFoldDB" id="A0A0E9MWA6"/>
<keyword evidence="5 12" id="KW-0028">Amino-acid biosynthesis</keyword>
<dbReference type="PIRSF" id="PIRSF000525">
    <property type="entry name" value="SerC"/>
    <property type="match status" value="1"/>
</dbReference>
<dbReference type="Gene3D" id="3.40.640.10">
    <property type="entry name" value="Type I PLP-dependent aspartate aminotransferase-like (Major domain)"/>
    <property type="match status" value="1"/>
</dbReference>
<comment type="catalytic activity">
    <reaction evidence="11 12">
        <text>O-phospho-L-serine + 2-oxoglutarate = 3-phosphooxypyruvate + L-glutamate</text>
        <dbReference type="Rhea" id="RHEA:14329"/>
        <dbReference type="ChEBI" id="CHEBI:16810"/>
        <dbReference type="ChEBI" id="CHEBI:18110"/>
        <dbReference type="ChEBI" id="CHEBI:29985"/>
        <dbReference type="ChEBI" id="CHEBI:57524"/>
        <dbReference type="EC" id="2.6.1.52"/>
    </reaction>
</comment>
<dbReference type="Gene3D" id="3.90.1150.10">
    <property type="entry name" value="Aspartate Aminotransferase, domain 1"/>
    <property type="match status" value="1"/>
</dbReference>
<comment type="cofactor">
    <cofactor evidence="12">
        <name>pyridoxal 5'-phosphate</name>
        <dbReference type="ChEBI" id="CHEBI:597326"/>
    </cofactor>
    <text evidence="12">Binds 1 pyridoxal phosphate per subunit.</text>
</comment>
<evidence type="ECO:0000256" key="8">
    <source>
        <dbReference type="ARBA" id="ARBA00023096"/>
    </source>
</evidence>
<feature type="binding site" evidence="12">
    <location>
        <begin position="89"/>
        <end position="90"/>
    </location>
    <ligand>
        <name>pyridoxal 5'-phosphate</name>
        <dbReference type="ChEBI" id="CHEBI:597326"/>
    </ligand>
</feature>
<feature type="modified residue" description="N6-(pyridoxal phosphate)lysine" evidence="12">
    <location>
        <position position="206"/>
    </location>
</feature>
<keyword evidence="9 12" id="KW-0718">Serine biosynthesis</keyword>
<feature type="binding site" evidence="12">
    <location>
        <position position="182"/>
    </location>
    <ligand>
        <name>pyridoxal 5'-phosphate</name>
        <dbReference type="ChEBI" id="CHEBI:597326"/>
    </ligand>
</feature>
<dbReference type="GO" id="GO:0030170">
    <property type="term" value="F:pyridoxal phosphate binding"/>
    <property type="evidence" value="ECO:0007669"/>
    <property type="project" value="UniProtKB-UniRule"/>
</dbReference>